<dbReference type="InterPro" id="IPR023996">
    <property type="entry name" value="TonB-dep_OMP_SusC/RagA"/>
</dbReference>
<keyword evidence="4 7" id="KW-0812">Transmembrane</keyword>
<dbReference type="SUPFAM" id="SSF56935">
    <property type="entry name" value="Porins"/>
    <property type="match status" value="1"/>
</dbReference>
<proteinExistence type="inferred from homology"/>
<keyword evidence="5 7" id="KW-0472">Membrane</keyword>
<evidence type="ECO:0000256" key="4">
    <source>
        <dbReference type="ARBA" id="ARBA00022692"/>
    </source>
</evidence>
<evidence type="ECO:0000256" key="1">
    <source>
        <dbReference type="ARBA" id="ARBA00004571"/>
    </source>
</evidence>
<feature type="signal peptide" evidence="8">
    <location>
        <begin position="1"/>
        <end position="22"/>
    </location>
</feature>
<evidence type="ECO:0000256" key="5">
    <source>
        <dbReference type="ARBA" id="ARBA00023136"/>
    </source>
</evidence>
<reference evidence="10 11" key="1">
    <citation type="submission" date="2015-03" db="EMBL/GenBank/DDBJ databases">
        <title>Complete genome sequence of Muricauda lutaonensis CC-HSB-11T, isolated from a coastal hot spring.</title>
        <authorList>
            <person name="Kim K.M."/>
        </authorList>
    </citation>
    <scope>NUCLEOTIDE SEQUENCE [LARGE SCALE GENOMIC DNA]</scope>
    <source>
        <strain evidence="10 11">CC-HSB-11</strain>
    </source>
</reference>
<dbReference type="FunFam" id="2.60.40.1120:FF:000003">
    <property type="entry name" value="Outer membrane protein Omp121"/>
    <property type="match status" value="1"/>
</dbReference>
<dbReference type="InterPro" id="IPR012910">
    <property type="entry name" value="Plug_dom"/>
</dbReference>
<evidence type="ECO:0000256" key="8">
    <source>
        <dbReference type="SAM" id="SignalP"/>
    </source>
</evidence>
<dbReference type="SUPFAM" id="SSF49464">
    <property type="entry name" value="Carboxypeptidase regulatory domain-like"/>
    <property type="match status" value="1"/>
</dbReference>
<dbReference type="NCBIfam" id="TIGR04057">
    <property type="entry name" value="SusC_RagA_signa"/>
    <property type="match status" value="1"/>
</dbReference>
<feature type="domain" description="TonB-dependent receptor plug" evidence="9">
    <location>
        <begin position="116"/>
        <end position="221"/>
    </location>
</feature>
<dbReference type="STRING" id="516051.VC82_698"/>
<dbReference type="PROSITE" id="PS52016">
    <property type="entry name" value="TONB_DEPENDENT_REC_3"/>
    <property type="match status" value="1"/>
</dbReference>
<dbReference type="EMBL" id="CP011071">
    <property type="protein sequence ID" value="AKA34363.1"/>
    <property type="molecule type" value="Genomic_DNA"/>
</dbReference>
<dbReference type="PATRIC" id="fig|516051.4.peg.727"/>
<evidence type="ECO:0000313" key="10">
    <source>
        <dbReference type="EMBL" id="AKA34363.1"/>
    </source>
</evidence>
<dbReference type="KEGG" id="mlt:VC82_698"/>
<evidence type="ECO:0000259" key="9">
    <source>
        <dbReference type="Pfam" id="PF07715"/>
    </source>
</evidence>
<keyword evidence="6 7" id="KW-0998">Cell outer membrane</keyword>
<dbReference type="Gene3D" id="2.60.40.1120">
    <property type="entry name" value="Carboxypeptidase-like, regulatory domain"/>
    <property type="match status" value="1"/>
</dbReference>
<dbReference type="Proteomes" id="UP000032726">
    <property type="component" value="Chromosome"/>
</dbReference>
<dbReference type="OrthoDB" id="9768177at2"/>
<keyword evidence="10" id="KW-0675">Receptor</keyword>
<gene>
    <name evidence="10" type="ORF">VC82_698</name>
</gene>
<organism evidence="10 11">
    <name type="scientific">Flagellimonas lutaonensis</name>
    <dbReference type="NCBI Taxonomy" id="516051"/>
    <lineage>
        <taxon>Bacteria</taxon>
        <taxon>Pseudomonadati</taxon>
        <taxon>Bacteroidota</taxon>
        <taxon>Flavobacteriia</taxon>
        <taxon>Flavobacteriales</taxon>
        <taxon>Flavobacteriaceae</taxon>
        <taxon>Flagellimonas</taxon>
    </lineage>
</organism>
<dbReference type="Pfam" id="PF13715">
    <property type="entry name" value="CarbopepD_reg_2"/>
    <property type="match status" value="1"/>
</dbReference>
<keyword evidence="8" id="KW-0732">Signal</keyword>
<evidence type="ECO:0000256" key="2">
    <source>
        <dbReference type="ARBA" id="ARBA00022448"/>
    </source>
</evidence>
<dbReference type="HOGENOM" id="CLU_004317_0_1_10"/>
<dbReference type="AlphaFoldDB" id="A0A0D5YR48"/>
<dbReference type="NCBIfam" id="TIGR04056">
    <property type="entry name" value="OMP_RagA_SusC"/>
    <property type="match status" value="1"/>
</dbReference>
<feature type="chain" id="PRO_5002300226" evidence="8">
    <location>
        <begin position="23"/>
        <end position="1042"/>
    </location>
</feature>
<sequence>MKVGKLFGVLAAMFLCIATVQSQEKTVTGNVTDQNGLALPGANVVVKGTTTGVQTDFDGNYTISVAEGQVLSFSYLGYTTKEVTVGAQSTINVTLEEDAQALEEVIVTAYGTSTKEAFTGSASVVGAKDLEIRTVTSPIAAIEGRATGVQFTSAQGPGSSPGIVIRGVGTLNGDTDPLFIVDGVQYEGSLNTINQEDIESFTILKDAASTSLYGSRAANGVVIITTKSGTKGGGIQVNASMQYGLVSASQWQFYDEVTPGQYYETMWEALKNSSAGGGDPAFASANIYDNLGYNPFNVPNDQIVGVNGQLNPNAQVIYQSLDWYDFLSRTGVRKNYNVNVSGGGENNKVFFSASYLDEESFVITSGYERLTTRLNAEFDVSDRITIGGSANVTIEEFTAPSSAGTGSIVNPFGFAKNIGSIYPVFVNDLEGNIVRDVFGDPVFDNGEGFPEYNIGSRPISQGRHALQELLLNDERDNNNTYGFRFFADWEILDGLNFRLNYGRDINDGVEKEYENAVIGDAQPDGRFSDERFRRQVENFNQILTYRKSFGNHNLDLTLGHESFDRTFSDIDGLKTIQAANGIFELDNFSNIVSLGGSSTRKSIEGYFSRLNYNFDNKYYISGSIRRDGSSVFDRETRWGTFYSVGGSWRIDQEDFLRNSSVINRLKLRASYGEVGNDDLGDFFLSQPRFSITSNAGDPAIIFTDIGNSELQWETIENFDVALEFALFNNFLEGSVEYYKRNSSDLLYLLPIAPSNGLNEVPVNVGDMFNSGWEVSLTTHLINTGDFRWDLTLQGSTFKNEITSLPAPFIDDEQRWAEGRSRFDFFILRTAGVDPATGDQLFLQYELDEDGNSVPVRDASGEIATTNDWQDTERAYTGDSSIPDLLGSVANSLSYKGFTLDFLINYGIGGKILDFGYAAMMHSGNYGSSFHPDILNAWRQPGDVTNVPRLENGNPNLVRTASDRFLTDASFWALRNVNLGYTFESTIAEKLGLDNLRISVTAENLYTNSKRNGLNPQFELEGTPNGNDFGPPKIISVGLNVAF</sequence>
<dbReference type="Pfam" id="PF07715">
    <property type="entry name" value="Plug"/>
    <property type="match status" value="1"/>
</dbReference>
<dbReference type="Gene3D" id="2.170.130.10">
    <property type="entry name" value="TonB-dependent receptor, plug domain"/>
    <property type="match status" value="1"/>
</dbReference>
<dbReference type="Gene3D" id="2.40.170.20">
    <property type="entry name" value="TonB-dependent receptor, beta-barrel domain"/>
    <property type="match status" value="1"/>
</dbReference>
<comment type="similarity">
    <text evidence="7">Belongs to the TonB-dependent receptor family.</text>
</comment>
<evidence type="ECO:0000313" key="11">
    <source>
        <dbReference type="Proteomes" id="UP000032726"/>
    </source>
</evidence>
<evidence type="ECO:0000256" key="7">
    <source>
        <dbReference type="PROSITE-ProRule" id="PRU01360"/>
    </source>
</evidence>
<protein>
    <submittedName>
        <fullName evidence="10">TonB-dependent receptor</fullName>
    </submittedName>
</protein>
<evidence type="ECO:0000256" key="3">
    <source>
        <dbReference type="ARBA" id="ARBA00022452"/>
    </source>
</evidence>
<dbReference type="InterPro" id="IPR037066">
    <property type="entry name" value="Plug_dom_sf"/>
</dbReference>
<keyword evidence="3 7" id="KW-1134">Transmembrane beta strand</keyword>
<comment type="subcellular location">
    <subcellularLocation>
        <location evidence="1 7">Cell outer membrane</location>
        <topology evidence="1 7">Multi-pass membrane protein</topology>
    </subcellularLocation>
</comment>
<evidence type="ECO:0000256" key="6">
    <source>
        <dbReference type="ARBA" id="ARBA00023237"/>
    </source>
</evidence>
<keyword evidence="2 7" id="KW-0813">Transport</keyword>
<name>A0A0D5YR48_9FLAO</name>
<dbReference type="InterPro" id="IPR008969">
    <property type="entry name" value="CarboxyPept-like_regulatory"/>
</dbReference>
<keyword evidence="11" id="KW-1185">Reference proteome</keyword>
<dbReference type="GO" id="GO:0009279">
    <property type="term" value="C:cell outer membrane"/>
    <property type="evidence" value="ECO:0007669"/>
    <property type="project" value="UniProtKB-SubCell"/>
</dbReference>
<dbReference type="InterPro" id="IPR039426">
    <property type="entry name" value="TonB-dep_rcpt-like"/>
</dbReference>
<dbReference type="InterPro" id="IPR036942">
    <property type="entry name" value="Beta-barrel_TonB_sf"/>
</dbReference>
<accession>A0A0D5YR48</accession>
<dbReference type="InterPro" id="IPR023997">
    <property type="entry name" value="TonB-dep_OMP_SusC/RagA_CS"/>
</dbReference>